<dbReference type="Pfam" id="PF03992">
    <property type="entry name" value="ABM"/>
    <property type="match status" value="1"/>
</dbReference>
<dbReference type="Gene3D" id="3.30.70.100">
    <property type="match status" value="1"/>
</dbReference>
<keyword evidence="3" id="KW-1185">Reference proteome</keyword>
<sequence length="96" mass="10165">MYGLIGQLRTTEEGRAAVVAALVEGARGMPGNVAYLVAEDAEDPASVWVTEVWESEAAHRASLDLPSVRDAIARARPHLTGRGTRVVTRPVASLDG</sequence>
<comment type="caution">
    <text evidence="2">The sequence shown here is derived from an EMBL/GenBank/DDBJ whole genome shotgun (WGS) entry which is preliminary data.</text>
</comment>
<dbReference type="GO" id="GO:0004497">
    <property type="term" value="F:monooxygenase activity"/>
    <property type="evidence" value="ECO:0007669"/>
    <property type="project" value="UniProtKB-KW"/>
</dbReference>
<keyword evidence="2" id="KW-0560">Oxidoreductase</keyword>
<dbReference type="Proteomes" id="UP001172728">
    <property type="component" value="Unassembled WGS sequence"/>
</dbReference>
<proteinExistence type="predicted"/>
<dbReference type="InterPro" id="IPR011008">
    <property type="entry name" value="Dimeric_a/b-barrel"/>
</dbReference>
<accession>A0ABT8GAY2</accession>
<dbReference type="SUPFAM" id="SSF54909">
    <property type="entry name" value="Dimeric alpha+beta barrel"/>
    <property type="match status" value="1"/>
</dbReference>
<evidence type="ECO:0000313" key="3">
    <source>
        <dbReference type="Proteomes" id="UP001172728"/>
    </source>
</evidence>
<dbReference type="EMBL" id="JAUHPW010000007">
    <property type="protein sequence ID" value="MDN4476286.1"/>
    <property type="molecule type" value="Genomic_DNA"/>
</dbReference>
<dbReference type="PROSITE" id="PS51725">
    <property type="entry name" value="ABM"/>
    <property type="match status" value="1"/>
</dbReference>
<gene>
    <name evidence="2" type="ORF">QQX09_10505</name>
</gene>
<evidence type="ECO:0000313" key="2">
    <source>
        <dbReference type="EMBL" id="MDN4476286.1"/>
    </source>
</evidence>
<keyword evidence="2" id="KW-0503">Monooxygenase</keyword>
<dbReference type="InterPro" id="IPR007138">
    <property type="entry name" value="ABM_dom"/>
</dbReference>
<evidence type="ECO:0000259" key="1">
    <source>
        <dbReference type="PROSITE" id="PS51725"/>
    </source>
</evidence>
<reference evidence="2" key="1">
    <citation type="submission" date="2023-06" db="EMBL/GenBank/DDBJ databases">
        <title>Sysu t00192.</title>
        <authorList>
            <person name="Gao L."/>
            <person name="Fang B.-Z."/>
            <person name="Li W.-J."/>
        </authorList>
    </citation>
    <scope>NUCLEOTIDE SEQUENCE</scope>
    <source>
        <strain evidence="2">SYSU T00192</strain>
    </source>
</reference>
<name>A0ABT8GAY2_9MICO</name>
<organism evidence="2 3">
    <name type="scientific">Demequina litoralis</name>
    <dbReference type="NCBI Taxonomy" id="3051660"/>
    <lineage>
        <taxon>Bacteria</taxon>
        <taxon>Bacillati</taxon>
        <taxon>Actinomycetota</taxon>
        <taxon>Actinomycetes</taxon>
        <taxon>Micrococcales</taxon>
        <taxon>Demequinaceae</taxon>
        <taxon>Demequina</taxon>
    </lineage>
</organism>
<dbReference type="RefSeq" id="WP_301134366.1">
    <property type="nucleotide sequence ID" value="NZ_JAUHPW010000007.1"/>
</dbReference>
<feature type="domain" description="ABM" evidence="1">
    <location>
        <begin position="2"/>
        <end position="87"/>
    </location>
</feature>
<protein>
    <submittedName>
        <fullName evidence="2">Antibiotic biosynthesis monooxygenase</fullName>
    </submittedName>
</protein>